<reference evidence="1" key="1">
    <citation type="journal article" date="2015" name="Nature">
        <title>Complex archaea that bridge the gap between prokaryotes and eukaryotes.</title>
        <authorList>
            <person name="Spang A."/>
            <person name="Saw J.H."/>
            <person name="Jorgensen S.L."/>
            <person name="Zaremba-Niedzwiedzka K."/>
            <person name="Martijn J."/>
            <person name="Lind A.E."/>
            <person name="van Eijk R."/>
            <person name="Schleper C."/>
            <person name="Guy L."/>
            <person name="Ettema T.J."/>
        </authorList>
    </citation>
    <scope>NUCLEOTIDE SEQUENCE</scope>
</reference>
<name>A0A0F9CUN7_9ZZZZ</name>
<accession>A0A0F9CUN7</accession>
<sequence>MIKRGDRFTKGNRLYEARKVEPTQDGSPGHYWLWLFHVTKKGVYRWLYSPKIIIETDEAPLGFKVA</sequence>
<evidence type="ECO:0000313" key="1">
    <source>
        <dbReference type="EMBL" id="KKL45196.1"/>
    </source>
</evidence>
<proteinExistence type="predicted"/>
<organism evidence="1">
    <name type="scientific">marine sediment metagenome</name>
    <dbReference type="NCBI Taxonomy" id="412755"/>
    <lineage>
        <taxon>unclassified sequences</taxon>
        <taxon>metagenomes</taxon>
        <taxon>ecological metagenomes</taxon>
    </lineage>
</organism>
<dbReference type="AlphaFoldDB" id="A0A0F9CUN7"/>
<comment type="caution">
    <text evidence="1">The sequence shown here is derived from an EMBL/GenBank/DDBJ whole genome shotgun (WGS) entry which is preliminary data.</text>
</comment>
<protein>
    <submittedName>
        <fullName evidence="1">Uncharacterized protein</fullName>
    </submittedName>
</protein>
<gene>
    <name evidence="1" type="ORF">LCGC14_2358110</name>
</gene>
<dbReference type="EMBL" id="LAZR01034478">
    <property type="protein sequence ID" value="KKL45196.1"/>
    <property type="molecule type" value="Genomic_DNA"/>
</dbReference>